<dbReference type="RefSeq" id="XP_003327171.1">
    <property type="nucleotide sequence ID" value="XM_003327123.1"/>
</dbReference>
<protein>
    <submittedName>
        <fullName evidence="2">Uncharacterized protein</fullName>
    </submittedName>
</protein>
<keyword evidence="3" id="KW-1185">Reference proteome</keyword>
<keyword evidence="1" id="KW-0812">Transmembrane</keyword>
<dbReference type="HOGENOM" id="CLU_2198262_0_0_1"/>
<evidence type="ECO:0000256" key="1">
    <source>
        <dbReference type="SAM" id="Phobius"/>
    </source>
</evidence>
<sequence length="108" mass="11964">MCSKLFTGNPRAPDGGREQAFFYQSHGLGLVFLLAAVAPLNVSTKQPPLAIPTMVILVARAMEQDLSILRTVIRVQRLLPMVLKMIQARLERWAEDHITILLMALGPS</sequence>
<dbReference type="GeneID" id="10530135"/>
<proteinExistence type="predicted"/>
<accession>E3KEP8</accession>
<evidence type="ECO:0000313" key="3">
    <source>
        <dbReference type="Proteomes" id="UP000008783"/>
    </source>
</evidence>
<evidence type="ECO:0000313" key="2">
    <source>
        <dbReference type="EMBL" id="EFP82752.1"/>
    </source>
</evidence>
<dbReference type="Proteomes" id="UP000008783">
    <property type="component" value="Unassembled WGS sequence"/>
</dbReference>
<organism evidence="2 3">
    <name type="scientific">Puccinia graminis f. sp. tritici (strain CRL 75-36-700-3 / race SCCL)</name>
    <name type="common">Black stem rust fungus</name>
    <dbReference type="NCBI Taxonomy" id="418459"/>
    <lineage>
        <taxon>Eukaryota</taxon>
        <taxon>Fungi</taxon>
        <taxon>Dikarya</taxon>
        <taxon>Basidiomycota</taxon>
        <taxon>Pucciniomycotina</taxon>
        <taxon>Pucciniomycetes</taxon>
        <taxon>Pucciniales</taxon>
        <taxon>Pucciniaceae</taxon>
        <taxon>Puccinia</taxon>
    </lineage>
</organism>
<reference key="1">
    <citation type="submission" date="2007-01" db="EMBL/GenBank/DDBJ databases">
        <title>The Genome Sequence of Puccinia graminis f. sp. tritici Strain CRL 75-36-700-3.</title>
        <authorList>
            <consortium name="The Broad Institute Genome Sequencing Platform"/>
            <person name="Birren B."/>
            <person name="Lander E."/>
            <person name="Galagan J."/>
            <person name="Nusbaum C."/>
            <person name="Devon K."/>
            <person name="Cuomo C."/>
            <person name="Jaffe D."/>
            <person name="Butler J."/>
            <person name="Alvarez P."/>
            <person name="Gnerre S."/>
            <person name="Grabherr M."/>
            <person name="Mauceli E."/>
            <person name="Brockman W."/>
            <person name="Young S."/>
            <person name="LaButti K."/>
            <person name="Sykes S."/>
            <person name="DeCaprio D."/>
            <person name="Crawford M."/>
            <person name="Koehrsen M."/>
            <person name="Engels R."/>
            <person name="Montgomery P."/>
            <person name="Pearson M."/>
            <person name="Howarth C."/>
            <person name="Larson L."/>
            <person name="White J."/>
            <person name="Zeng Q."/>
            <person name="Kodira C."/>
            <person name="Yandava C."/>
            <person name="Alvarado L."/>
            <person name="O'Leary S."/>
            <person name="Szabo L."/>
            <person name="Dean R."/>
            <person name="Schein J."/>
        </authorList>
    </citation>
    <scope>NUCLEOTIDE SEQUENCE</scope>
    <source>
        <strain>CRL 75-36-700-3</strain>
    </source>
</reference>
<keyword evidence="1" id="KW-1133">Transmembrane helix</keyword>
<feature type="transmembrane region" description="Helical" evidence="1">
    <location>
        <begin position="20"/>
        <end position="42"/>
    </location>
</feature>
<dbReference type="VEuPathDB" id="FungiDB:PGTG_08948"/>
<dbReference type="AlphaFoldDB" id="E3KEP8"/>
<reference evidence="3" key="2">
    <citation type="journal article" date="2011" name="Proc. Natl. Acad. Sci. U.S.A.">
        <title>Obligate biotrophy features unraveled by the genomic analysis of rust fungi.</title>
        <authorList>
            <person name="Duplessis S."/>
            <person name="Cuomo C.A."/>
            <person name="Lin Y.-C."/>
            <person name="Aerts A."/>
            <person name="Tisserant E."/>
            <person name="Veneault-Fourrey C."/>
            <person name="Joly D.L."/>
            <person name="Hacquard S."/>
            <person name="Amselem J."/>
            <person name="Cantarel B.L."/>
            <person name="Chiu R."/>
            <person name="Coutinho P.M."/>
            <person name="Feau N."/>
            <person name="Field M."/>
            <person name="Frey P."/>
            <person name="Gelhaye E."/>
            <person name="Goldberg J."/>
            <person name="Grabherr M.G."/>
            <person name="Kodira C.D."/>
            <person name="Kohler A."/>
            <person name="Kuees U."/>
            <person name="Lindquist E.A."/>
            <person name="Lucas S.M."/>
            <person name="Mago R."/>
            <person name="Mauceli E."/>
            <person name="Morin E."/>
            <person name="Murat C."/>
            <person name="Pangilinan J.L."/>
            <person name="Park R."/>
            <person name="Pearson M."/>
            <person name="Quesneville H."/>
            <person name="Rouhier N."/>
            <person name="Sakthikumar S."/>
            <person name="Salamov A.A."/>
            <person name="Schmutz J."/>
            <person name="Selles B."/>
            <person name="Shapiro H."/>
            <person name="Tanguay P."/>
            <person name="Tuskan G.A."/>
            <person name="Henrissat B."/>
            <person name="Van de Peer Y."/>
            <person name="Rouze P."/>
            <person name="Ellis J.G."/>
            <person name="Dodds P.N."/>
            <person name="Schein J.E."/>
            <person name="Zhong S."/>
            <person name="Hamelin R.C."/>
            <person name="Grigoriev I.V."/>
            <person name="Szabo L.J."/>
            <person name="Martin F."/>
        </authorList>
    </citation>
    <scope>NUCLEOTIDE SEQUENCE [LARGE SCALE GENOMIC DNA]</scope>
    <source>
        <strain evidence="3">CRL 75-36-700-3 / race SCCL</strain>
    </source>
</reference>
<dbReference type="EMBL" id="DS178283">
    <property type="protein sequence ID" value="EFP82752.1"/>
    <property type="molecule type" value="Genomic_DNA"/>
</dbReference>
<name>E3KEP8_PUCGT</name>
<keyword evidence="1" id="KW-0472">Membrane</keyword>
<dbReference type="KEGG" id="pgr:PGTG_08948"/>
<dbReference type="InParanoid" id="E3KEP8"/>
<gene>
    <name evidence="2" type="ORF">PGTG_08948</name>
</gene>